<evidence type="ECO:0000313" key="1">
    <source>
        <dbReference type="EMBL" id="KAI0093445.1"/>
    </source>
</evidence>
<gene>
    <name evidence="1" type="ORF">BDY19DRAFT_923734</name>
</gene>
<proteinExistence type="predicted"/>
<feature type="non-terminal residue" evidence="1">
    <location>
        <position position="327"/>
    </location>
</feature>
<organism evidence="1 2">
    <name type="scientific">Irpex rosettiformis</name>
    <dbReference type="NCBI Taxonomy" id="378272"/>
    <lineage>
        <taxon>Eukaryota</taxon>
        <taxon>Fungi</taxon>
        <taxon>Dikarya</taxon>
        <taxon>Basidiomycota</taxon>
        <taxon>Agaricomycotina</taxon>
        <taxon>Agaricomycetes</taxon>
        <taxon>Polyporales</taxon>
        <taxon>Irpicaceae</taxon>
        <taxon>Irpex</taxon>
    </lineage>
</organism>
<protein>
    <submittedName>
        <fullName evidence="1">Uncharacterized protein</fullName>
    </submittedName>
</protein>
<sequence>MKKQGLSVSVTVDGVQAEEYAVQEPDDKTMSCHIASEVGKMFSVKVSNKGDSGFFCHLYVDGSKVKGVYSYPRRTYVARGITSDDQLSYKPFKFGALKTTDDESALNSTLVNLQDLGTLRVECFRAERVRAPHTGSSNARPRKKNLKPNFVDIAVHEKTKKLGGHVTELGDTMAYIGRSRGVSNAVTRLLDPRGSPCLQFTIHYLPKDILEAQDIIPRSVPRRERILTPSQPGPSKRRRIEAQEPPVGLQLSRDDVVAKAELEADETDLTLMMDEAAELEASLAAKRADIELKRLSSQQRRRMKREQPPIHVAEGLQDEVIDLTLDD</sequence>
<dbReference type="Proteomes" id="UP001055072">
    <property type="component" value="Unassembled WGS sequence"/>
</dbReference>
<keyword evidence="2" id="KW-1185">Reference proteome</keyword>
<accession>A0ACB8UIC6</accession>
<evidence type="ECO:0000313" key="2">
    <source>
        <dbReference type="Proteomes" id="UP001055072"/>
    </source>
</evidence>
<comment type="caution">
    <text evidence="1">The sequence shown here is derived from an EMBL/GenBank/DDBJ whole genome shotgun (WGS) entry which is preliminary data.</text>
</comment>
<name>A0ACB8UIC6_9APHY</name>
<reference evidence="1" key="1">
    <citation type="journal article" date="2021" name="Environ. Microbiol.">
        <title>Gene family expansions and transcriptome signatures uncover fungal adaptations to wood decay.</title>
        <authorList>
            <person name="Hage H."/>
            <person name="Miyauchi S."/>
            <person name="Viragh M."/>
            <person name="Drula E."/>
            <person name="Min B."/>
            <person name="Chaduli D."/>
            <person name="Navarro D."/>
            <person name="Favel A."/>
            <person name="Norest M."/>
            <person name="Lesage-Meessen L."/>
            <person name="Balint B."/>
            <person name="Merenyi Z."/>
            <person name="de Eugenio L."/>
            <person name="Morin E."/>
            <person name="Martinez A.T."/>
            <person name="Baldrian P."/>
            <person name="Stursova M."/>
            <person name="Martinez M.J."/>
            <person name="Novotny C."/>
            <person name="Magnuson J.K."/>
            <person name="Spatafora J.W."/>
            <person name="Maurice S."/>
            <person name="Pangilinan J."/>
            <person name="Andreopoulos W."/>
            <person name="LaButti K."/>
            <person name="Hundley H."/>
            <person name="Na H."/>
            <person name="Kuo A."/>
            <person name="Barry K."/>
            <person name="Lipzen A."/>
            <person name="Henrissat B."/>
            <person name="Riley R."/>
            <person name="Ahrendt S."/>
            <person name="Nagy L.G."/>
            <person name="Grigoriev I.V."/>
            <person name="Martin F."/>
            <person name="Rosso M.N."/>
        </authorList>
    </citation>
    <scope>NUCLEOTIDE SEQUENCE</scope>
    <source>
        <strain evidence="1">CBS 384.51</strain>
    </source>
</reference>
<dbReference type="EMBL" id="MU274902">
    <property type="protein sequence ID" value="KAI0093445.1"/>
    <property type="molecule type" value="Genomic_DNA"/>
</dbReference>